<dbReference type="STRING" id="1230454.C461_11258"/>
<dbReference type="InterPro" id="IPR029063">
    <property type="entry name" value="SAM-dependent_MTases_sf"/>
</dbReference>
<sequence length="301" mass="32033">MFGGRTRTRTRVRERLERVGFRTLYRIADLTYALGIATPKRTVAGTYWSYEPTNPHGDDPGLAALDALPADATVLDVGAHVGEHAIPLARGTEREVVAFEPNGESADRLARNARRNGFVVGSGVEQGGDTAQGGDSGGGIALRRAGIGDANATLSFYRSTFSKCSAFDRDRATRWGAAVDAVEPVPIRRLDDLVEGIDDGGAEVGAIDEAGSDGELTESERSHATAPVPAPDAIKVDVEGHELAVLRGATATVARYRPLLVIEVHDETADDGDGTVARLREWLADRNYAVEEAGAVWICRG</sequence>
<dbReference type="InterPro" id="IPR052514">
    <property type="entry name" value="SAM-dependent_MTase"/>
</dbReference>
<keyword evidence="2" id="KW-0808">Transferase</keyword>
<protein>
    <submittedName>
        <fullName evidence="2">FkbM family methyltransferase</fullName>
    </submittedName>
</protein>
<dbReference type="Pfam" id="PF05050">
    <property type="entry name" value="Methyltransf_21"/>
    <property type="match status" value="1"/>
</dbReference>
<evidence type="ECO:0000313" key="3">
    <source>
        <dbReference type="Proteomes" id="UP000011575"/>
    </source>
</evidence>
<dbReference type="Gene3D" id="3.40.50.150">
    <property type="entry name" value="Vaccinia Virus protein VP39"/>
    <property type="match status" value="1"/>
</dbReference>
<dbReference type="OrthoDB" id="275825at2157"/>
<gene>
    <name evidence="2" type="ORF">C461_11258</name>
</gene>
<accession>M0PCR7</accession>
<keyword evidence="3" id="KW-1185">Reference proteome</keyword>
<dbReference type="Proteomes" id="UP000011575">
    <property type="component" value="Unassembled WGS sequence"/>
</dbReference>
<comment type="caution">
    <text evidence="2">The sequence shown here is derived from an EMBL/GenBank/DDBJ whole genome shotgun (WGS) entry which is preliminary data.</text>
</comment>
<dbReference type="PANTHER" id="PTHR34203">
    <property type="entry name" value="METHYLTRANSFERASE, FKBM FAMILY PROTEIN"/>
    <property type="match status" value="1"/>
</dbReference>
<name>M0PCR7_9EURY</name>
<organism evidence="2 3">
    <name type="scientific">Halorubrum aidingense JCM 13560</name>
    <dbReference type="NCBI Taxonomy" id="1230454"/>
    <lineage>
        <taxon>Archaea</taxon>
        <taxon>Methanobacteriati</taxon>
        <taxon>Methanobacteriota</taxon>
        <taxon>Stenosarchaea group</taxon>
        <taxon>Halobacteria</taxon>
        <taxon>Halobacteriales</taxon>
        <taxon>Haloferacaceae</taxon>
        <taxon>Halorubrum</taxon>
    </lineage>
</organism>
<dbReference type="EMBL" id="AOJI01000026">
    <property type="protein sequence ID" value="EMA66615.1"/>
    <property type="molecule type" value="Genomic_DNA"/>
</dbReference>
<feature type="domain" description="Methyltransferase FkbM" evidence="1">
    <location>
        <begin position="230"/>
        <end position="288"/>
    </location>
</feature>
<proteinExistence type="predicted"/>
<dbReference type="GO" id="GO:0008168">
    <property type="term" value="F:methyltransferase activity"/>
    <property type="evidence" value="ECO:0007669"/>
    <property type="project" value="UniProtKB-KW"/>
</dbReference>
<dbReference type="SUPFAM" id="SSF53335">
    <property type="entry name" value="S-adenosyl-L-methionine-dependent methyltransferases"/>
    <property type="match status" value="1"/>
</dbReference>
<evidence type="ECO:0000259" key="1">
    <source>
        <dbReference type="Pfam" id="PF05050"/>
    </source>
</evidence>
<dbReference type="PANTHER" id="PTHR34203:SF15">
    <property type="entry name" value="SLL1173 PROTEIN"/>
    <property type="match status" value="1"/>
</dbReference>
<keyword evidence="2" id="KW-0489">Methyltransferase</keyword>
<dbReference type="PATRIC" id="fig|1230454.4.peg.2266"/>
<evidence type="ECO:0000313" key="2">
    <source>
        <dbReference type="EMBL" id="EMA66615.1"/>
    </source>
</evidence>
<dbReference type="InterPro" id="IPR006342">
    <property type="entry name" value="FkbM_mtfrase"/>
</dbReference>
<reference evidence="2 3" key="1">
    <citation type="journal article" date="2014" name="PLoS Genet.">
        <title>Phylogenetically driven sequencing of extremely halophilic archaea reveals strategies for static and dynamic osmo-response.</title>
        <authorList>
            <person name="Becker E.A."/>
            <person name="Seitzer P.M."/>
            <person name="Tritt A."/>
            <person name="Larsen D."/>
            <person name="Krusor M."/>
            <person name="Yao A.I."/>
            <person name="Wu D."/>
            <person name="Madern D."/>
            <person name="Eisen J.A."/>
            <person name="Darling A.E."/>
            <person name="Facciotti M.T."/>
        </authorList>
    </citation>
    <scope>NUCLEOTIDE SEQUENCE [LARGE SCALE GENOMIC DNA]</scope>
    <source>
        <strain evidence="2 3">JCM 13560</strain>
    </source>
</reference>
<dbReference type="AlphaFoldDB" id="M0PCR7"/>
<dbReference type="GO" id="GO:0032259">
    <property type="term" value="P:methylation"/>
    <property type="evidence" value="ECO:0007669"/>
    <property type="project" value="UniProtKB-KW"/>
</dbReference>